<dbReference type="RefSeq" id="WP_072597139.1">
    <property type="nucleotide sequence ID" value="NZ_CP018221.1"/>
</dbReference>
<keyword evidence="2" id="KW-1188">Viral release from host cell</keyword>
<evidence type="ECO:0008006" key="6">
    <source>
        <dbReference type="Google" id="ProtNLM"/>
    </source>
</evidence>
<keyword evidence="5" id="KW-1185">Reference proteome</keyword>
<comment type="subcellular location">
    <subcellularLocation>
        <location evidence="1">Virion</location>
    </subcellularLocation>
</comment>
<dbReference type="InterPro" id="IPR020991">
    <property type="entry name" value="Connector_podovirus"/>
</dbReference>
<protein>
    <recommendedName>
        <fullName evidence="6">Phage head-tail adapter protein</fullName>
    </recommendedName>
</protein>
<dbReference type="STRING" id="1921510.BSL82_09555"/>
<dbReference type="OrthoDB" id="1666403at2"/>
<evidence type="ECO:0000256" key="3">
    <source>
        <dbReference type="ARBA" id="ARBA00023219"/>
    </source>
</evidence>
<proteinExistence type="predicted"/>
<dbReference type="Proteomes" id="UP000182063">
    <property type="component" value="Chromosome"/>
</dbReference>
<reference evidence="5" key="1">
    <citation type="submission" date="2016-11" db="EMBL/GenBank/DDBJ databases">
        <title>Complete Genome Sequence of alachlor-degrading Sphingomonas sp. strain JJ-A5.</title>
        <authorList>
            <person name="Lee H."/>
            <person name="Ka J.-O."/>
        </authorList>
    </citation>
    <scope>NUCLEOTIDE SEQUENCE [LARGE SCALE GENOMIC DNA]</scope>
    <source>
        <strain evidence="5">JJ-A5</strain>
    </source>
</reference>
<evidence type="ECO:0000256" key="1">
    <source>
        <dbReference type="ARBA" id="ARBA00004328"/>
    </source>
</evidence>
<dbReference type="EMBL" id="CP018221">
    <property type="protein sequence ID" value="API59526.1"/>
    <property type="molecule type" value="Genomic_DNA"/>
</dbReference>
<dbReference type="AlphaFoldDB" id="A0A1L3ZV46"/>
<organism evidence="4 5">
    <name type="scientific">Tardibacter chloracetimidivorans</name>
    <dbReference type="NCBI Taxonomy" id="1921510"/>
    <lineage>
        <taxon>Bacteria</taxon>
        <taxon>Pseudomonadati</taxon>
        <taxon>Pseudomonadota</taxon>
        <taxon>Alphaproteobacteria</taxon>
        <taxon>Sphingomonadales</taxon>
        <taxon>Sphingomonadaceae</taxon>
        <taxon>Tardibacter</taxon>
    </lineage>
</organism>
<evidence type="ECO:0000313" key="4">
    <source>
        <dbReference type="EMBL" id="API59526.1"/>
    </source>
</evidence>
<evidence type="ECO:0000256" key="2">
    <source>
        <dbReference type="ARBA" id="ARBA00022612"/>
    </source>
</evidence>
<gene>
    <name evidence="4" type="ORF">BSL82_09555</name>
</gene>
<name>A0A1L3ZV46_9SPHN</name>
<dbReference type="Pfam" id="PF12236">
    <property type="entry name" value="Head-tail_con"/>
    <property type="match status" value="1"/>
</dbReference>
<dbReference type="KEGG" id="sphj:BSL82_09555"/>
<accession>A0A1L3ZV46</accession>
<evidence type="ECO:0000313" key="5">
    <source>
        <dbReference type="Proteomes" id="UP000182063"/>
    </source>
</evidence>
<keyword evidence="3" id="KW-0231">Viral genome packaging</keyword>
<sequence length="543" mass="60965">MDVKALIEHGDKLFSKRTTLVSMWQEVADHFYAERADFTVSRTLGDEFAEHLSTSYPLLVRRDLGNALGTMMRPTSIDWFHMRTMDDDGEDQPGKEWLEWATQRMKRAMYDRRSLFTRASKEGDHDLAAFGQCVKTVELNKDATGLLYRCWHLRDVAWCENEEGKIDTVHRKWKPTARDLVQTFGSKVSDKVKELLIGANKQPYREINCRHIVMPADQYAGEYLGKGKAKYVSIYLDVENQHIIEAVGQTYMMYVIPRWQTVSGSQYAYSPATVAALPEARLLQAMTRTILEAGEKATNPPMVAVQEAIRSDISIYAGGITWVDSEYDERLGEVLRPLTQDKSGLPLGLDMQQNAMALLKEAFFLNTLTLPQNGPEMTAYEVGQRIQEYIRQASPIFEPLEDEDNGQMCEATFDLMLRAGAFGRPEEIPQSLRGADIGFRFESPLHDAIEKQKGQKMMEAIGLLGQVLPVDPTAAAQIDFKTAFRDALSSVGMPAKWLRSEDEADAIVEGQQEQQQAQALLEDLSAGAQVATQVGEANQAMAA</sequence>